<name>A0ABS4G9S4_9FIRM</name>
<dbReference type="CDD" id="cd07341">
    <property type="entry name" value="M56_BlaR1_MecR1_like"/>
    <property type="match status" value="1"/>
</dbReference>
<keyword evidence="1" id="KW-1133">Transmembrane helix</keyword>
<dbReference type="Gene3D" id="2.60.40.4250">
    <property type="match status" value="1"/>
</dbReference>
<organism evidence="4 5">
    <name type="scientific">Sedimentibacter acidaminivorans</name>
    <dbReference type="NCBI Taxonomy" id="913099"/>
    <lineage>
        <taxon>Bacteria</taxon>
        <taxon>Bacillati</taxon>
        <taxon>Bacillota</taxon>
        <taxon>Tissierellia</taxon>
        <taxon>Sedimentibacter</taxon>
    </lineage>
</organism>
<comment type="caution">
    <text evidence="4">The sequence shown here is derived from an EMBL/GenBank/DDBJ whole genome shotgun (WGS) entry which is preliminary data.</text>
</comment>
<feature type="domain" description="DUF5301" evidence="3">
    <location>
        <begin position="507"/>
        <end position="572"/>
    </location>
</feature>
<proteinExistence type="predicted"/>
<protein>
    <submittedName>
        <fullName evidence="4">Beta-lactamase regulating signal transducer with metallopeptidase domain</fullName>
    </submittedName>
</protein>
<evidence type="ECO:0000313" key="5">
    <source>
        <dbReference type="Proteomes" id="UP001519342"/>
    </source>
</evidence>
<reference evidence="4 5" key="1">
    <citation type="submission" date="2021-03" db="EMBL/GenBank/DDBJ databases">
        <title>Genomic Encyclopedia of Type Strains, Phase IV (KMG-IV): sequencing the most valuable type-strain genomes for metagenomic binning, comparative biology and taxonomic classification.</title>
        <authorList>
            <person name="Goeker M."/>
        </authorList>
    </citation>
    <scope>NUCLEOTIDE SEQUENCE [LARGE SCALE GENOMIC DNA]</scope>
    <source>
        <strain evidence="4 5">DSM 24004</strain>
    </source>
</reference>
<dbReference type="Pfam" id="PF17225">
    <property type="entry name" value="DUF5301"/>
    <property type="match status" value="1"/>
</dbReference>
<feature type="transmembrane region" description="Helical" evidence="1">
    <location>
        <begin position="290"/>
        <end position="308"/>
    </location>
</feature>
<dbReference type="PANTHER" id="PTHR34978:SF3">
    <property type="entry name" value="SLR0241 PROTEIN"/>
    <property type="match status" value="1"/>
</dbReference>
<dbReference type="InterPro" id="IPR033782">
    <property type="entry name" value="DUF5301"/>
</dbReference>
<accession>A0ABS4G9S4</accession>
<keyword evidence="1" id="KW-0472">Membrane</keyword>
<dbReference type="InterPro" id="IPR008756">
    <property type="entry name" value="Peptidase_M56"/>
</dbReference>
<evidence type="ECO:0000256" key="1">
    <source>
        <dbReference type="SAM" id="Phobius"/>
    </source>
</evidence>
<feature type="domain" description="Peptidase M56" evidence="2">
    <location>
        <begin position="7"/>
        <end position="281"/>
    </location>
</feature>
<dbReference type="PANTHER" id="PTHR34978">
    <property type="entry name" value="POSSIBLE SENSOR-TRANSDUCER PROTEIN BLAR"/>
    <property type="match status" value="1"/>
</dbReference>
<dbReference type="Proteomes" id="UP001519342">
    <property type="component" value="Unassembled WGS sequence"/>
</dbReference>
<dbReference type="Pfam" id="PF05569">
    <property type="entry name" value="Peptidase_M56"/>
    <property type="match status" value="1"/>
</dbReference>
<dbReference type="InterPro" id="IPR052173">
    <property type="entry name" value="Beta-lactam_resp_regulator"/>
</dbReference>
<keyword evidence="1" id="KW-0812">Transmembrane</keyword>
<feature type="transmembrane region" description="Helical" evidence="1">
    <location>
        <begin position="12"/>
        <end position="29"/>
    </location>
</feature>
<keyword evidence="5" id="KW-1185">Reference proteome</keyword>
<sequence>MSSIFLKVLYRSFTASFAVLAVIVARLLLNKAPKIFSYALWSVVLFRLVCPFSLESALSLMPSKDNPMPIDIVNTKAPEINVTNNIINNSVKQTIKATLIPVDTAVSINPMEVATEIASIIWILGIIALVAYGIITYIKLNHNLSTATLVYDNIFETDRINTAFVLGIINPKIIVPNNISENEMSYIIKHEEIHIKRYDYLIKPIAFFILVIHWFNPVIWLSYYLMAKDMEMSCDESVMKHTDEDIRADYSRSLLSFSVKQNGLLSPLAFGEGNVKSRIKNVLNYREPSFWFVILAAVIVIAVAVSFGTDSKSPITKDDSYKFSGTSFVKLGDKYFISEDTPKNKQEELIYLDFLYSVNGEIYKKKDILANIEPLRISLENESENTDQENYTSYVLHSLSTVPGKQSQNVEQIIEKYNLTEYEIINAVYTQKHSFNKSLYLPQWGDGVYSRNYIVGKSTEDDTYKIYEFLMPLEVGRDSEVNSALLSSSVKLYGYEDYDLVFTREIIDTNAKIDTILKLNNGDPTGETSYSDIPKTPYFIKIEIDNNGDNKEIYYVYKIHSKYYVEKPYEKIKFITYDDYRDIHNLSYVGTVPNPIYSGIVVSSLTDEEYSALDKQQVDNPEKADFRKVNYRLYIEYPDNISNKKVELPNLYPLIDKNGENRFWSSGSSFGQDNEAENFAIYENELIIYVRGLNNVDIRNMFFLNDSIGSVTWTDEINNRIQYGFAIGDEIVFEDEILNKISNLEEIGFFKNIIPI</sequence>
<feature type="transmembrane region" description="Helical" evidence="1">
    <location>
        <begin position="36"/>
        <end position="54"/>
    </location>
</feature>
<dbReference type="EMBL" id="JAGGKS010000001">
    <property type="protein sequence ID" value="MBP1924443.1"/>
    <property type="molecule type" value="Genomic_DNA"/>
</dbReference>
<dbReference type="RefSeq" id="WP_209510205.1">
    <property type="nucleotide sequence ID" value="NZ_JAGGKS010000001.1"/>
</dbReference>
<evidence type="ECO:0000259" key="2">
    <source>
        <dbReference type="Pfam" id="PF05569"/>
    </source>
</evidence>
<evidence type="ECO:0000313" key="4">
    <source>
        <dbReference type="EMBL" id="MBP1924443.1"/>
    </source>
</evidence>
<feature type="transmembrane region" description="Helical" evidence="1">
    <location>
        <begin position="205"/>
        <end position="226"/>
    </location>
</feature>
<evidence type="ECO:0000259" key="3">
    <source>
        <dbReference type="Pfam" id="PF17225"/>
    </source>
</evidence>
<feature type="transmembrane region" description="Helical" evidence="1">
    <location>
        <begin position="117"/>
        <end position="138"/>
    </location>
</feature>
<gene>
    <name evidence="4" type="ORF">J2Z76_000296</name>
</gene>